<evidence type="ECO:0000259" key="5">
    <source>
        <dbReference type="Pfam" id="PF00929"/>
    </source>
</evidence>
<dbReference type="Proteomes" id="UP000008495">
    <property type="component" value="Unassembled WGS sequence"/>
</dbReference>
<keyword evidence="1" id="KW-0540">Nuclease</keyword>
<dbReference type="GO" id="GO:0003676">
    <property type="term" value="F:nucleic acid binding"/>
    <property type="evidence" value="ECO:0007669"/>
    <property type="project" value="InterPro"/>
</dbReference>
<dbReference type="GO" id="GO:0008408">
    <property type="term" value="F:3'-5' exonuclease activity"/>
    <property type="evidence" value="ECO:0007669"/>
    <property type="project" value="TreeGrafter"/>
</dbReference>
<evidence type="ECO:0000313" key="7">
    <source>
        <dbReference type="Proteomes" id="UP000008495"/>
    </source>
</evidence>
<feature type="domain" description="Exonuclease" evidence="5">
    <location>
        <begin position="13"/>
        <end position="126"/>
    </location>
</feature>
<evidence type="ECO:0000256" key="4">
    <source>
        <dbReference type="SAM" id="MobiDB-lite"/>
    </source>
</evidence>
<name>K6V8J0_9MICO</name>
<evidence type="ECO:0000256" key="2">
    <source>
        <dbReference type="ARBA" id="ARBA00022801"/>
    </source>
</evidence>
<evidence type="ECO:0000313" key="6">
    <source>
        <dbReference type="EMBL" id="GAB78508.1"/>
    </source>
</evidence>
<comment type="caution">
    <text evidence="6">The sequence shown here is derived from an EMBL/GenBank/DDBJ whole genome shotgun (WGS) entry which is preliminary data.</text>
</comment>
<feature type="region of interest" description="Disordered" evidence="4">
    <location>
        <begin position="311"/>
        <end position="337"/>
    </location>
</feature>
<feature type="region of interest" description="Disordered" evidence="4">
    <location>
        <begin position="359"/>
        <end position="381"/>
    </location>
</feature>
<accession>K6V8J0</accession>
<keyword evidence="2" id="KW-0378">Hydrolase</keyword>
<dbReference type="PANTHER" id="PTHR30231">
    <property type="entry name" value="DNA POLYMERASE III SUBUNIT EPSILON"/>
    <property type="match status" value="1"/>
</dbReference>
<dbReference type="Gene3D" id="3.30.420.10">
    <property type="entry name" value="Ribonuclease H-like superfamily/Ribonuclease H"/>
    <property type="match status" value="1"/>
</dbReference>
<dbReference type="STRING" id="100225.SAMN05421595_2779"/>
<dbReference type="EMBL" id="BAGZ01000009">
    <property type="protein sequence ID" value="GAB78508.1"/>
    <property type="molecule type" value="Genomic_DNA"/>
</dbReference>
<evidence type="ECO:0000256" key="1">
    <source>
        <dbReference type="ARBA" id="ARBA00022722"/>
    </source>
</evidence>
<dbReference type="Pfam" id="PF00929">
    <property type="entry name" value="RNase_T"/>
    <property type="match status" value="1"/>
</dbReference>
<dbReference type="InterPro" id="IPR036397">
    <property type="entry name" value="RNaseH_sf"/>
</dbReference>
<dbReference type="PANTHER" id="PTHR30231:SF4">
    <property type="entry name" value="PROTEIN NEN2"/>
    <property type="match status" value="1"/>
</dbReference>
<sequence length="381" mass="39921">MHLGDFACIQVMTTGFSAARERVIEVAVAHCDRSGRVQEVWSSLVDPQRAEVSGAAVHGLWPGVLQGAPSFAQIAPEVLSRLEGRVAVALGAELVEAFLAAELLRAGVLTAPVPAVDVGRWAAVSGAASGRWAAVARLAGRGRSVPSSAVEDVRLLAAVLPRLWASFGTDLVFPVGPTPVSSGRHRRAVPGVVRPAAQVGAVPTGWLAELMVALPMSAAETHDARLAAYVDGLTAILPTGRIVAEEVRELTGSAVRAGFTSSQLHAVAVRLLESMRSTAFARGELSQDQVRHLRAAAVSLGVPQYFDDLVQAPAPPAPEPGSGSFSRPVRKPLPPPPPQWLPRCGHCLQVGHYTSSCPRLRRRGRGGGTPGVGPVEPIRPI</sequence>
<dbReference type="SUPFAM" id="SSF53098">
    <property type="entry name" value="Ribonuclease H-like"/>
    <property type="match status" value="1"/>
</dbReference>
<protein>
    <recommendedName>
        <fullName evidence="5">Exonuclease domain-containing protein</fullName>
    </recommendedName>
</protein>
<keyword evidence="3" id="KW-0269">Exonuclease</keyword>
<proteinExistence type="predicted"/>
<dbReference type="InterPro" id="IPR012337">
    <property type="entry name" value="RNaseH-like_sf"/>
</dbReference>
<gene>
    <name evidence="6" type="ORF">AUCHE_09_01130</name>
</gene>
<dbReference type="CDD" id="cd06127">
    <property type="entry name" value="DEDDh"/>
    <property type="match status" value="1"/>
</dbReference>
<dbReference type="eggNOG" id="COG0847">
    <property type="taxonomic scope" value="Bacteria"/>
</dbReference>
<reference evidence="6 7" key="1">
    <citation type="submission" date="2012-08" db="EMBL/GenBank/DDBJ databases">
        <title>Whole genome shotgun sequence of Austwickia chelonae NBRC 105200.</title>
        <authorList>
            <person name="Yoshida I."/>
            <person name="Hosoyama A."/>
            <person name="Tsuchikane K."/>
            <person name="Katsumata H."/>
            <person name="Ando Y."/>
            <person name="Ohji S."/>
            <person name="Hamada M."/>
            <person name="Tamura T."/>
            <person name="Yamazoe A."/>
            <person name="Yamazaki S."/>
            <person name="Fujita N."/>
        </authorList>
    </citation>
    <scope>NUCLEOTIDE SEQUENCE [LARGE SCALE GENOMIC DNA]</scope>
    <source>
        <strain evidence="6 7">NBRC 105200</strain>
    </source>
</reference>
<evidence type="ECO:0000256" key="3">
    <source>
        <dbReference type="ARBA" id="ARBA00022839"/>
    </source>
</evidence>
<dbReference type="InterPro" id="IPR013520">
    <property type="entry name" value="Ribonucl_H"/>
</dbReference>
<keyword evidence="7" id="KW-1185">Reference proteome</keyword>
<dbReference type="GO" id="GO:0005829">
    <property type="term" value="C:cytosol"/>
    <property type="evidence" value="ECO:0007669"/>
    <property type="project" value="TreeGrafter"/>
</dbReference>
<dbReference type="AlphaFoldDB" id="K6V8J0"/>
<organism evidence="6 7">
    <name type="scientific">Austwickia chelonae NBRC 105200</name>
    <dbReference type="NCBI Taxonomy" id="1184607"/>
    <lineage>
        <taxon>Bacteria</taxon>
        <taxon>Bacillati</taxon>
        <taxon>Actinomycetota</taxon>
        <taxon>Actinomycetes</taxon>
        <taxon>Micrococcales</taxon>
        <taxon>Dermatophilaceae</taxon>
        <taxon>Austwickia</taxon>
    </lineage>
</organism>